<feature type="compositionally biased region" description="Low complexity" evidence="1">
    <location>
        <begin position="51"/>
        <end position="61"/>
    </location>
</feature>
<organism evidence="2">
    <name type="scientific">Chaetoceros debilis</name>
    <dbReference type="NCBI Taxonomy" id="122233"/>
    <lineage>
        <taxon>Eukaryota</taxon>
        <taxon>Sar</taxon>
        <taxon>Stramenopiles</taxon>
        <taxon>Ochrophyta</taxon>
        <taxon>Bacillariophyta</taxon>
        <taxon>Coscinodiscophyceae</taxon>
        <taxon>Chaetocerotophycidae</taxon>
        <taxon>Chaetocerotales</taxon>
        <taxon>Chaetocerotaceae</taxon>
        <taxon>Chaetoceros</taxon>
    </lineage>
</organism>
<reference evidence="2" key="1">
    <citation type="submission" date="2021-01" db="EMBL/GenBank/DDBJ databases">
        <authorList>
            <person name="Corre E."/>
            <person name="Pelletier E."/>
            <person name="Niang G."/>
            <person name="Scheremetjew M."/>
            <person name="Finn R."/>
            <person name="Kale V."/>
            <person name="Holt S."/>
            <person name="Cochrane G."/>
            <person name="Meng A."/>
            <person name="Brown T."/>
            <person name="Cohen L."/>
        </authorList>
    </citation>
    <scope>NUCLEOTIDE SEQUENCE</scope>
    <source>
        <strain evidence="2">MM31A-1</strain>
    </source>
</reference>
<sequence length="467" mass="51773">MKVSTAISCTNSRNTSASSRTRTCTRTNLLQILILLSWMASTTTTITNALSSSSSSSPNRNGNRRSPPRNRRGARTGTSSSDAPAAGTGPKSDSTRERRQRRPRTGTSASAGTRTSANTSSDAQLLAQPQTSNRNSTPFDLYNASREREHEHKRIQHPHIQQFSLDDIFPDLNFSQVFCHNEKFRTHLRVAMREDIFYTTPNDVNSGSGRGEGSAFVSKDQGTLRGTWNCIPKQLPQDGNGEIEVPMRMTRLTQVLQDALGTKAPSGDEFMMTLGRLCGVNPSCEWIDIMDMNTNMNIKSGIEKKSTRAATAAAAATGIKSHSWRQDHGRSYDHDSNYDDDDVDYDGHLKKSRYTVQLGFPMEDGYTGTGVFQHVIKLTHEHIYETSALPGAGGPADDRDDENGPILWDSTFNGNGKGMLLNSILIEEECITRPAFGVGKEIIRWRDVDVLHSEPDVVYRQSLMRFM</sequence>
<feature type="compositionally biased region" description="Polar residues" evidence="1">
    <location>
        <begin position="127"/>
        <end position="138"/>
    </location>
</feature>
<proteinExistence type="predicted"/>
<feature type="region of interest" description="Disordered" evidence="1">
    <location>
        <begin position="48"/>
        <end position="140"/>
    </location>
</feature>
<evidence type="ECO:0000256" key="1">
    <source>
        <dbReference type="SAM" id="MobiDB-lite"/>
    </source>
</evidence>
<name>A0A7S3V9Y8_9STRA</name>
<accession>A0A7S3V9Y8</accession>
<feature type="region of interest" description="Disordered" evidence="1">
    <location>
        <begin position="316"/>
        <end position="337"/>
    </location>
</feature>
<gene>
    <name evidence="2" type="ORF">CDEB00056_LOCUS11914</name>
</gene>
<protein>
    <submittedName>
        <fullName evidence="2">Uncharacterized protein</fullName>
    </submittedName>
</protein>
<feature type="region of interest" description="Disordered" evidence="1">
    <location>
        <begin position="1"/>
        <end position="22"/>
    </location>
</feature>
<feature type="compositionally biased region" description="Low complexity" evidence="1">
    <location>
        <begin position="8"/>
        <end position="22"/>
    </location>
</feature>
<evidence type="ECO:0000313" key="2">
    <source>
        <dbReference type="EMBL" id="CAE0467062.1"/>
    </source>
</evidence>
<feature type="compositionally biased region" description="Basic residues" evidence="1">
    <location>
        <begin position="62"/>
        <end position="74"/>
    </location>
</feature>
<feature type="compositionally biased region" description="Basic and acidic residues" evidence="1">
    <location>
        <begin position="324"/>
        <end position="337"/>
    </location>
</feature>
<dbReference type="EMBL" id="HBIO01015433">
    <property type="protein sequence ID" value="CAE0467062.1"/>
    <property type="molecule type" value="Transcribed_RNA"/>
</dbReference>
<dbReference type="AlphaFoldDB" id="A0A7S3V9Y8"/>
<feature type="compositionally biased region" description="Low complexity" evidence="1">
    <location>
        <begin position="105"/>
        <end position="121"/>
    </location>
</feature>